<dbReference type="Pfam" id="PF01571">
    <property type="entry name" value="GCV_T"/>
    <property type="match status" value="1"/>
</dbReference>
<dbReference type="EMBL" id="RQYT01000009">
    <property type="protein sequence ID" value="RRD50060.1"/>
    <property type="molecule type" value="Genomic_DNA"/>
</dbReference>
<dbReference type="InterPro" id="IPR028896">
    <property type="entry name" value="GcvT/YgfZ/DmdA"/>
</dbReference>
<dbReference type="NCBIfam" id="TIGR00528">
    <property type="entry name" value="gcvT"/>
    <property type="match status" value="1"/>
</dbReference>
<comment type="similarity">
    <text evidence="1">Belongs to the GcvT family.</text>
</comment>
<dbReference type="PANTHER" id="PTHR43757">
    <property type="entry name" value="AMINOMETHYLTRANSFERASE"/>
    <property type="match status" value="1"/>
</dbReference>
<organism evidence="10 11">
    <name type="scientific">Arachnia propionica</name>
    <dbReference type="NCBI Taxonomy" id="1750"/>
    <lineage>
        <taxon>Bacteria</taxon>
        <taxon>Bacillati</taxon>
        <taxon>Actinomycetota</taxon>
        <taxon>Actinomycetes</taxon>
        <taxon>Propionibacteriales</taxon>
        <taxon>Propionibacteriaceae</taxon>
        <taxon>Arachnia</taxon>
    </lineage>
</organism>
<feature type="domain" description="Aminomethyltransferase C-terminal" evidence="9">
    <location>
        <begin position="288"/>
        <end position="365"/>
    </location>
</feature>
<gene>
    <name evidence="10" type="primary">gcvT</name>
    <name evidence="10" type="ORF">EII35_05735</name>
</gene>
<feature type="domain" description="GCVT N-terminal" evidence="8">
    <location>
        <begin position="9"/>
        <end position="257"/>
    </location>
</feature>
<evidence type="ECO:0000256" key="1">
    <source>
        <dbReference type="ARBA" id="ARBA00008609"/>
    </source>
</evidence>
<evidence type="ECO:0000313" key="10">
    <source>
        <dbReference type="EMBL" id="RRD50060.1"/>
    </source>
</evidence>
<accession>A0A3P1WXE0</accession>
<dbReference type="InterPro" id="IPR013977">
    <property type="entry name" value="GcvT_C"/>
</dbReference>
<comment type="caution">
    <text evidence="10">The sequence shown here is derived from an EMBL/GenBank/DDBJ whole genome shotgun (WGS) entry which is preliminary data.</text>
</comment>
<evidence type="ECO:0000256" key="7">
    <source>
        <dbReference type="PIRSR" id="PIRSR006487-1"/>
    </source>
</evidence>
<dbReference type="Gene3D" id="2.40.30.110">
    <property type="entry name" value="Aminomethyltransferase beta-barrel domains"/>
    <property type="match status" value="1"/>
</dbReference>
<protein>
    <recommendedName>
        <fullName evidence="2">aminomethyltransferase</fullName>
        <ecNumber evidence="2">2.1.2.10</ecNumber>
    </recommendedName>
    <alternativeName>
        <fullName evidence="5">Glycine cleavage system T protein</fullName>
    </alternativeName>
</protein>
<dbReference type="GO" id="GO:0006546">
    <property type="term" value="P:glycine catabolic process"/>
    <property type="evidence" value="ECO:0007669"/>
    <property type="project" value="InterPro"/>
</dbReference>
<dbReference type="GO" id="GO:0004047">
    <property type="term" value="F:aminomethyltransferase activity"/>
    <property type="evidence" value="ECO:0007669"/>
    <property type="project" value="UniProtKB-EC"/>
</dbReference>
<dbReference type="SUPFAM" id="SSF103025">
    <property type="entry name" value="Folate-binding domain"/>
    <property type="match status" value="1"/>
</dbReference>
<dbReference type="Gene3D" id="3.30.1360.120">
    <property type="entry name" value="Probable tRNA modification gtpase trme, domain 1"/>
    <property type="match status" value="1"/>
</dbReference>
<sequence>MSPATTALNDLHTELGARLVDFAGWELPVSFAGVIPEHLHTRESASLFDVSHMGQVLLRADSGDLGDAATALERLTPASVLGLKPWRQRYGLFTDPAGGVLDDFMFSHHGEHLYLVVNAARTEHDLALLRTLAGVSVEHVTDRALLALQGPRAEEALAALVPEVAELVFMDSRILPWRDVELWISRSGYTGEDGFEISVPNAWAEPLARALLAMDQVAPAGLGARDSLRLEAGMPLYGHDLTPEITPAQAGLGWAIPKVRRRGGSREGGFPGAEVILPELEAGPSRLRMGLRPEGRAVLREGTPIFAGPDATQPVATITSGGFGPTVGGPIAMAMLPGAPSPGEVLQAEVRGRRVPVTVTEPPFVPHSYKR</sequence>
<dbReference type="RefSeq" id="WP_125227503.1">
    <property type="nucleotide sequence ID" value="NZ_RQYT01000009.1"/>
</dbReference>
<dbReference type="GO" id="GO:0008483">
    <property type="term" value="F:transaminase activity"/>
    <property type="evidence" value="ECO:0007669"/>
    <property type="project" value="UniProtKB-KW"/>
</dbReference>
<dbReference type="Pfam" id="PF08669">
    <property type="entry name" value="GCV_T_C"/>
    <property type="match status" value="1"/>
</dbReference>
<dbReference type="NCBIfam" id="NF010093">
    <property type="entry name" value="PRK13579.1"/>
    <property type="match status" value="1"/>
</dbReference>
<evidence type="ECO:0000313" key="11">
    <source>
        <dbReference type="Proteomes" id="UP000280935"/>
    </source>
</evidence>
<evidence type="ECO:0000256" key="6">
    <source>
        <dbReference type="ARBA" id="ARBA00047665"/>
    </source>
</evidence>
<name>A0A3P1WXE0_9ACTN</name>
<evidence type="ECO:0000256" key="4">
    <source>
        <dbReference type="ARBA" id="ARBA00022679"/>
    </source>
</evidence>
<dbReference type="GO" id="GO:0032259">
    <property type="term" value="P:methylation"/>
    <property type="evidence" value="ECO:0007669"/>
    <property type="project" value="UniProtKB-KW"/>
</dbReference>
<dbReference type="PIRSF" id="PIRSF006487">
    <property type="entry name" value="GcvT"/>
    <property type="match status" value="1"/>
</dbReference>
<dbReference type="InterPro" id="IPR006223">
    <property type="entry name" value="GcvT"/>
</dbReference>
<dbReference type="PANTHER" id="PTHR43757:SF2">
    <property type="entry name" value="AMINOMETHYLTRANSFERASE, MITOCHONDRIAL"/>
    <property type="match status" value="1"/>
</dbReference>
<dbReference type="Gene3D" id="3.30.70.1400">
    <property type="entry name" value="Aminomethyltransferase beta-barrel domains"/>
    <property type="match status" value="1"/>
</dbReference>
<keyword evidence="10" id="KW-0489">Methyltransferase</keyword>
<evidence type="ECO:0000256" key="5">
    <source>
        <dbReference type="ARBA" id="ARBA00031395"/>
    </source>
</evidence>
<dbReference type="OrthoDB" id="9774591at2"/>
<evidence type="ECO:0000259" key="8">
    <source>
        <dbReference type="Pfam" id="PF01571"/>
    </source>
</evidence>
<dbReference type="InterPro" id="IPR029043">
    <property type="entry name" value="GcvT/YgfZ_C"/>
</dbReference>
<dbReference type="Gene3D" id="4.10.1250.10">
    <property type="entry name" value="Aminomethyltransferase fragment"/>
    <property type="match status" value="1"/>
</dbReference>
<dbReference type="InterPro" id="IPR006222">
    <property type="entry name" value="GCVT_N"/>
</dbReference>
<dbReference type="NCBIfam" id="NF001567">
    <property type="entry name" value="PRK00389.1"/>
    <property type="match status" value="1"/>
</dbReference>
<evidence type="ECO:0000256" key="2">
    <source>
        <dbReference type="ARBA" id="ARBA00012616"/>
    </source>
</evidence>
<keyword evidence="4 10" id="KW-0808">Transferase</keyword>
<dbReference type="GO" id="GO:0008168">
    <property type="term" value="F:methyltransferase activity"/>
    <property type="evidence" value="ECO:0007669"/>
    <property type="project" value="UniProtKB-KW"/>
</dbReference>
<evidence type="ECO:0000259" key="9">
    <source>
        <dbReference type="Pfam" id="PF08669"/>
    </source>
</evidence>
<dbReference type="GO" id="GO:0005960">
    <property type="term" value="C:glycine cleavage complex"/>
    <property type="evidence" value="ECO:0007669"/>
    <property type="project" value="InterPro"/>
</dbReference>
<keyword evidence="3" id="KW-0032">Aminotransferase</keyword>
<dbReference type="SUPFAM" id="SSF101790">
    <property type="entry name" value="Aminomethyltransferase beta-barrel domain"/>
    <property type="match status" value="1"/>
</dbReference>
<dbReference type="Proteomes" id="UP000280935">
    <property type="component" value="Unassembled WGS sequence"/>
</dbReference>
<feature type="binding site" evidence="7">
    <location>
        <position position="196"/>
    </location>
    <ligand>
        <name>substrate</name>
    </ligand>
</feature>
<reference evidence="10 11" key="1">
    <citation type="submission" date="2018-11" db="EMBL/GenBank/DDBJ databases">
        <title>Genomes From Bacteria Associated with the Canine Oral Cavity: a Test Case for Automated Genome-Based Taxonomic Assignment.</title>
        <authorList>
            <person name="Coil D.A."/>
            <person name="Jospin G."/>
            <person name="Darling A.E."/>
            <person name="Wallis C."/>
            <person name="Davis I.J."/>
            <person name="Harris S."/>
            <person name="Eisen J.A."/>
            <person name="Holcombe L.J."/>
            <person name="O'Flynn C."/>
        </authorList>
    </citation>
    <scope>NUCLEOTIDE SEQUENCE [LARGE SCALE GENOMIC DNA]</scope>
    <source>
        <strain evidence="10 11">OH2822_COT-296</strain>
    </source>
</reference>
<evidence type="ECO:0000256" key="3">
    <source>
        <dbReference type="ARBA" id="ARBA00022576"/>
    </source>
</evidence>
<comment type="catalytic activity">
    <reaction evidence="6">
        <text>N(6)-[(R)-S(8)-aminomethyldihydrolipoyl]-L-lysyl-[protein] + (6S)-5,6,7,8-tetrahydrofolate = N(6)-[(R)-dihydrolipoyl]-L-lysyl-[protein] + (6R)-5,10-methylene-5,6,7,8-tetrahydrofolate + NH4(+)</text>
        <dbReference type="Rhea" id="RHEA:16945"/>
        <dbReference type="Rhea" id="RHEA-COMP:10475"/>
        <dbReference type="Rhea" id="RHEA-COMP:10492"/>
        <dbReference type="ChEBI" id="CHEBI:15636"/>
        <dbReference type="ChEBI" id="CHEBI:28938"/>
        <dbReference type="ChEBI" id="CHEBI:57453"/>
        <dbReference type="ChEBI" id="CHEBI:83100"/>
        <dbReference type="ChEBI" id="CHEBI:83143"/>
        <dbReference type="EC" id="2.1.2.10"/>
    </reaction>
</comment>
<dbReference type="InterPro" id="IPR027266">
    <property type="entry name" value="TrmE/GcvT-like"/>
</dbReference>
<dbReference type="AlphaFoldDB" id="A0A3P1WXE0"/>
<dbReference type="EC" id="2.1.2.10" evidence="2"/>
<proteinExistence type="inferred from homology"/>